<reference evidence="4" key="1">
    <citation type="submission" date="2015-12" db="EMBL/GenBank/DDBJ databases">
        <title>Update maize B73 reference genome by single molecule sequencing technologies.</title>
        <authorList>
            <consortium name="Maize Genome Sequencing Project"/>
            <person name="Ware D."/>
        </authorList>
    </citation>
    <scope>NUCLEOTIDE SEQUENCE [LARGE SCALE GENOMIC DNA]</scope>
    <source>
        <tissue evidence="4">Seedling</tissue>
    </source>
</reference>
<organism evidence="4">
    <name type="scientific">Zea mays</name>
    <name type="common">Maize</name>
    <dbReference type="NCBI Taxonomy" id="4577"/>
    <lineage>
        <taxon>Eukaryota</taxon>
        <taxon>Viridiplantae</taxon>
        <taxon>Streptophyta</taxon>
        <taxon>Embryophyta</taxon>
        <taxon>Tracheophyta</taxon>
        <taxon>Spermatophyta</taxon>
        <taxon>Magnoliopsida</taxon>
        <taxon>Liliopsida</taxon>
        <taxon>Poales</taxon>
        <taxon>Poaceae</taxon>
        <taxon>PACMAD clade</taxon>
        <taxon>Panicoideae</taxon>
        <taxon>Andropogonodae</taxon>
        <taxon>Andropogoneae</taxon>
        <taxon>Tripsacinae</taxon>
        <taxon>Zea</taxon>
    </lineage>
</organism>
<dbReference type="PANTHER" id="PTHR10788">
    <property type="entry name" value="TREHALOSE-6-PHOSPHATE SYNTHASE"/>
    <property type="match status" value="1"/>
</dbReference>
<dbReference type="EC" id="3.1.3.12" evidence="3"/>
<dbReference type="InterPro" id="IPR001830">
    <property type="entry name" value="Glyco_trans_20"/>
</dbReference>
<evidence type="ECO:0000256" key="1">
    <source>
        <dbReference type="ARBA" id="ARBA00005409"/>
    </source>
</evidence>
<accession>A0A1D6KPV1</accession>
<dbReference type="InterPro" id="IPR023214">
    <property type="entry name" value="HAD_sf"/>
</dbReference>
<dbReference type="FunFam" id="3.40.50.1000:FF:000052">
    <property type="entry name" value="Alpha,alpha-trehalose-phosphate synthase [UDP-forming] 6"/>
    <property type="match status" value="1"/>
</dbReference>
<comment type="similarity">
    <text evidence="3">Belongs to the trehalose phosphatase family.</text>
</comment>
<dbReference type="AlphaFoldDB" id="A0A1D6KPV1"/>
<dbReference type="OMA" id="ACHERKI"/>
<comment type="pathway">
    <text evidence="3">Glycan biosynthesis; trehalose biosynthesis.</text>
</comment>
<dbReference type="EMBL" id="CM007647">
    <property type="protein sequence ID" value="ONM04821.1"/>
    <property type="molecule type" value="Genomic_DNA"/>
</dbReference>
<dbReference type="UniPathway" id="UPA00299"/>
<dbReference type="SMR" id="A0A1D6KPV1"/>
<comment type="function">
    <text evidence="3">Removes the phosphate from trehalose 6-phosphate to produce free trehalose.</text>
</comment>
<dbReference type="NCBIfam" id="TIGR00685">
    <property type="entry name" value="T6PP"/>
    <property type="match status" value="1"/>
</dbReference>
<evidence type="ECO:0000256" key="3">
    <source>
        <dbReference type="RuleBase" id="RU361117"/>
    </source>
</evidence>
<evidence type="ECO:0000313" key="4">
    <source>
        <dbReference type="EMBL" id="ONM04821.1"/>
    </source>
</evidence>
<comment type="catalytic activity">
    <reaction evidence="3">
        <text>alpha,alpha-trehalose 6-phosphate + H2O = alpha,alpha-trehalose + phosphate</text>
        <dbReference type="Rhea" id="RHEA:23420"/>
        <dbReference type="ChEBI" id="CHEBI:15377"/>
        <dbReference type="ChEBI" id="CHEBI:16551"/>
        <dbReference type="ChEBI" id="CHEBI:43474"/>
        <dbReference type="ChEBI" id="CHEBI:58429"/>
        <dbReference type="EC" id="3.1.3.12"/>
    </reaction>
</comment>
<dbReference type="SUPFAM" id="SSF56784">
    <property type="entry name" value="HAD-like"/>
    <property type="match status" value="1"/>
</dbReference>
<dbReference type="FunFam" id="3.30.70.1020:FF:000002">
    <property type="entry name" value="Trehalose-6-phosphate synthase 2"/>
    <property type="match status" value="1"/>
</dbReference>
<evidence type="ECO:0000256" key="2">
    <source>
        <dbReference type="ARBA" id="ARBA00006330"/>
    </source>
</evidence>
<dbReference type="Pfam" id="PF02358">
    <property type="entry name" value="Trehalose_PPase"/>
    <property type="match status" value="1"/>
</dbReference>
<sequence>MQVYTETTDGSSIESKESALVWHYLDADHDFGSFQAKELQGHLERVLSNEPVVVKCGHYIVEVKPQGVSKGLAVNKLIHTLVKNGKAPDFLMCVGNDRSDEDMFESINGMTSNAVLSPTMPELFACSVGQKPSKAKYYVDDTSEVIRLLKNVTRIPSQRQDVSASHGRVTFRGVLDYVD</sequence>
<dbReference type="PANTHER" id="PTHR10788:SF14">
    <property type="entry name" value="ALPHA,ALPHA-TREHALOSE-PHOSPHATE SYNTHASE [UDP-FORMING] 9-RELATED"/>
    <property type="match status" value="1"/>
</dbReference>
<protein>
    <recommendedName>
        <fullName evidence="3">Trehalose 6-phosphate phosphatase</fullName>
        <ecNumber evidence="3">3.1.3.12</ecNumber>
    </recommendedName>
</protein>
<dbReference type="ExpressionAtlas" id="A0A1D6KPV1">
    <property type="expression patterns" value="baseline and differential"/>
</dbReference>
<gene>
    <name evidence="4" type="ORF">ZEAMMB73_Zm00001d032311</name>
</gene>
<dbReference type="GO" id="GO:0005992">
    <property type="term" value="P:trehalose biosynthetic process"/>
    <property type="evidence" value="ECO:0007669"/>
    <property type="project" value="UniProtKB-UniPathway"/>
</dbReference>
<comment type="cofactor">
    <cofactor evidence="3">
        <name>a divalent metal cation</name>
        <dbReference type="ChEBI" id="CHEBI:60240"/>
    </cofactor>
</comment>
<comment type="similarity">
    <text evidence="1">In the N-terminal section; belongs to the glycosyltransferase 20 family.</text>
</comment>
<name>A0A1D6KPV1_MAIZE</name>
<dbReference type="InterPro" id="IPR036412">
    <property type="entry name" value="HAD-like_sf"/>
</dbReference>
<proteinExistence type="inferred from homology"/>
<dbReference type="Gene3D" id="3.40.50.1000">
    <property type="entry name" value="HAD superfamily/HAD-like"/>
    <property type="match status" value="1"/>
</dbReference>
<comment type="similarity">
    <text evidence="2">In the C-terminal section; belongs to the trehalose phosphatase family.</text>
</comment>
<keyword evidence="3" id="KW-0378">Hydrolase</keyword>
<dbReference type="InterPro" id="IPR003337">
    <property type="entry name" value="Trehalose_PPase"/>
</dbReference>
<dbReference type="GO" id="GO:0004805">
    <property type="term" value="F:trehalose-phosphatase activity"/>
    <property type="evidence" value="ECO:0007669"/>
    <property type="project" value="UniProtKB-EC"/>
</dbReference>